<feature type="region of interest" description="Disordered" evidence="1">
    <location>
        <begin position="521"/>
        <end position="571"/>
    </location>
</feature>
<dbReference type="AlphaFoldDB" id="A0A182W8L0"/>
<dbReference type="GO" id="GO:0043066">
    <property type="term" value="P:negative regulation of apoptotic process"/>
    <property type="evidence" value="ECO:0007669"/>
    <property type="project" value="TreeGrafter"/>
</dbReference>
<keyword evidence="3" id="KW-1185">Reference proteome</keyword>
<proteinExistence type="predicted"/>
<feature type="region of interest" description="Disordered" evidence="1">
    <location>
        <begin position="336"/>
        <end position="378"/>
    </location>
</feature>
<feature type="compositionally biased region" description="Gly residues" evidence="1">
    <location>
        <begin position="99"/>
        <end position="115"/>
    </location>
</feature>
<protein>
    <submittedName>
        <fullName evidence="2">Uncharacterized protein</fullName>
    </submittedName>
</protein>
<feature type="region of interest" description="Disordered" evidence="1">
    <location>
        <begin position="816"/>
        <end position="841"/>
    </location>
</feature>
<feature type="region of interest" description="Disordered" evidence="1">
    <location>
        <begin position="415"/>
        <end position="503"/>
    </location>
</feature>
<feature type="compositionally biased region" description="Low complexity" evidence="1">
    <location>
        <begin position="89"/>
        <end position="98"/>
    </location>
</feature>
<name>A0A182W8L0_9DIPT</name>
<reference evidence="2" key="2">
    <citation type="submission" date="2020-05" db="UniProtKB">
        <authorList>
            <consortium name="EnsemblMetazoa"/>
        </authorList>
    </citation>
    <scope>IDENTIFICATION</scope>
    <source>
        <strain evidence="2">MINIMUS1</strain>
    </source>
</reference>
<dbReference type="GO" id="GO:0008284">
    <property type="term" value="P:positive regulation of cell population proliferation"/>
    <property type="evidence" value="ECO:0007669"/>
    <property type="project" value="TreeGrafter"/>
</dbReference>
<dbReference type="VEuPathDB" id="VectorBase:AMIN006684"/>
<feature type="compositionally biased region" description="Gly residues" evidence="1">
    <location>
        <begin position="460"/>
        <end position="470"/>
    </location>
</feature>
<feature type="region of interest" description="Disordered" evidence="1">
    <location>
        <begin position="594"/>
        <end position="620"/>
    </location>
</feature>
<feature type="compositionally biased region" description="Acidic residues" evidence="1">
    <location>
        <begin position="191"/>
        <end position="200"/>
    </location>
</feature>
<dbReference type="GO" id="GO:0005634">
    <property type="term" value="C:nucleus"/>
    <property type="evidence" value="ECO:0007669"/>
    <property type="project" value="TreeGrafter"/>
</dbReference>
<feature type="region of interest" description="Disordered" evidence="1">
    <location>
        <begin position="713"/>
        <end position="736"/>
    </location>
</feature>
<feature type="compositionally biased region" description="Basic residues" evidence="1">
    <location>
        <begin position="34"/>
        <end position="49"/>
    </location>
</feature>
<dbReference type="PANTHER" id="PTHR46745">
    <property type="entry name" value="TSC22 DOMAIN FAMILY PROTEIN 1"/>
    <property type="match status" value="1"/>
</dbReference>
<organism evidence="2 3">
    <name type="scientific">Anopheles minimus</name>
    <dbReference type="NCBI Taxonomy" id="112268"/>
    <lineage>
        <taxon>Eukaryota</taxon>
        <taxon>Metazoa</taxon>
        <taxon>Ecdysozoa</taxon>
        <taxon>Arthropoda</taxon>
        <taxon>Hexapoda</taxon>
        <taxon>Insecta</taxon>
        <taxon>Pterygota</taxon>
        <taxon>Neoptera</taxon>
        <taxon>Endopterygota</taxon>
        <taxon>Diptera</taxon>
        <taxon>Nematocera</taxon>
        <taxon>Culicoidea</taxon>
        <taxon>Culicidae</taxon>
        <taxon>Anophelinae</taxon>
        <taxon>Anopheles</taxon>
    </lineage>
</organism>
<feature type="compositionally biased region" description="Low complexity" evidence="1">
    <location>
        <begin position="545"/>
        <end position="558"/>
    </location>
</feature>
<accession>A0A182W8L0</accession>
<feature type="region of interest" description="Disordered" evidence="1">
    <location>
        <begin position="1"/>
        <end position="165"/>
    </location>
</feature>
<feature type="compositionally biased region" description="Basic and acidic residues" evidence="1">
    <location>
        <begin position="826"/>
        <end position="841"/>
    </location>
</feature>
<evidence type="ECO:0000313" key="3">
    <source>
        <dbReference type="Proteomes" id="UP000075920"/>
    </source>
</evidence>
<evidence type="ECO:0000256" key="1">
    <source>
        <dbReference type="SAM" id="MobiDB-lite"/>
    </source>
</evidence>
<feature type="compositionally biased region" description="Gly residues" evidence="1">
    <location>
        <begin position="22"/>
        <end position="32"/>
    </location>
</feature>
<dbReference type="PANTHER" id="PTHR46745:SF1">
    <property type="entry name" value="TSC22 DOMAIN FAMILY PROTEIN 1"/>
    <property type="match status" value="1"/>
</dbReference>
<feature type="compositionally biased region" description="Basic and acidic residues" evidence="1">
    <location>
        <begin position="201"/>
        <end position="212"/>
    </location>
</feature>
<feature type="compositionally biased region" description="Polar residues" evidence="1">
    <location>
        <begin position="1"/>
        <end position="18"/>
    </location>
</feature>
<feature type="compositionally biased region" description="Polar residues" evidence="1">
    <location>
        <begin position="475"/>
        <end position="485"/>
    </location>
</feature>
<feature type="compositionally biased region" description="Polar residues" evidence="1">
    <location>
        <begin position="419"/>
        <end position="428"/>
    </location>
</feature>
<feature type="compositionally biased region" description="Low complexity" evidence="1">
    <location>
        <begin position="596"/>
        <end position="620"/>
    </location>
</feature>
<feature type="compositionally biased region" description="Gly residues" evidence="1">
    <location>
        <begin position="148"/>
        <end position="165"/>
    </location>
</feature>
<dbReference type="STRING" id="112268.A0A182W8L0"/>
<dbReference type="GO" id="GO:0005829">
    <property type="term" value="C:cytosol"/>
    <property type="evidence" value="ECO:0007669"/>
    <property type="project" value="TreeGrafter"/>
</dbReference>
<feature type="region of interest" description="Disordered" evidence="1">
    <location>
        <begin position="630"/>
        <end position="649"/>
    </location>
</feature>
<evidence type="ECO:0000313" key="2">
    <source>
        <dbReference type="EnsemblMetazoa" id="AMIN006684-PA"/>
    </source>
</evidence>
<dbReference type="EnsemblMetazoa" id="AMIN006684-RA">
    <property type="protein sequence ID" value="AMIN006684-PA"/>
    <property type="gene ID" value="AMIN006684"/>
</dbReference>
<reference evidence="3" key="1">
    <citation type="submission" date="2013-03" db="EMBL/GenBank/DDBJ databases">
        <title>The Genome Sequence of Anopheles minimus MINIMUS1.</title>
        <authorList>
            <consortium name="The Broad Institute Genomics Platform"/>
            <person name="Neafsey D.E."/>
            <person name="Walton C."/>
            <person name="Walker B."/>
            <person name="Young S.K."/>
            <person name="Zeng Q."/>
            <person name="Gargeya S."/>
            <person name="Fitzgerald M."/>
            <person name="Haas B."/>
            <person name="Abouelleil A."/>
            <person name="Allen A.W."/>
            <person name="Alvarado L."/>
            <person name="Arachchi H.M."/>
            <person name="Berlin A.M."/>
            <person name="Chapman S.B."/>
            <person name="Gainer-Dewar J."/>
            <person name="Goldberg J."/>
            <person name="Griggs A."/>
            <person name="Gujja S."/>
            <person name="Hansen M."/>
            <person name="Howarth C."/>
            <person name="Imamovic A."/>
            <person name="Ireland A."/>
            <person name="Larimer J."/>
            <person name="McCowan C."/>
            <person name="Murphy C."/>
            <person name="Pearson M."/>
            <person name="Poon T.W."/>
            <person name="Priest M."/>
            <person name="Roberts A."/>
            <person name="Saif S."/>
            <person name="Shea T."/>
            <person name="Sisk P."/>
            <person name="Sykes S."/>
            <person name="Wortman J."/>
            <person name="Nusbaum C."/>
            <person name="Birren B."/>
        </authorList>
    </citation>
    <scope>NUCLEOTIDE SEQUENCE [LARGE SCALE GENOMIC DNA]</scope>
    <source>
        <strain evidence="3">MINIMUS1</strain>
    </source>
</reference>
<sequence length="841" mass="83541">MAENTVSNSLPPSSAQSKVTVGGSGIASGGTGAMHHHHHHLHHHHHNHHKSMDMGGTGKAGGGSKHHTNVIHRTTSESLRLGGGGAGSGSSMNNSVSGSGTGSTMGTAGGGGNGNIGSNENSVSSSSMLNSSTSANSISRKSGSSSASGGGGAGHGGAGGGIGGAAGPGGKTSSFTITSVIVGPGKHSADNGDDSADDLDESHTDDNSRITDFENETPSFSEDTFSKEDVFFTNAIGSVPVIPTSSQYGLAIVAPNDRTHGGEVLADAMHVSVTDGGINIMGHGKGEMSDGKELHHRNERFKVVKIESTEPFKRGRWVCMDYLDHTTLQQPKEISTGAEGNEAGGGTNATVTTQDSGVGMNDNASFAPSDGTIASEIPSMDYHPNAVSSSPVVVGSSVASSTSTTTASNVSSALHGMLNNESPGQSLNLPLASGNTNGGGGTGTAGNTTTSHVQSNTTGQGSGTVGGGAGIPHSLPQTQLQNALAGQQPPQPNAAFSQGQQGQSQYYPHTMTNLADLNQQSVSNPQAHQHHQHGATLPSNMQIHPQTQPPQQQQQQQPPQQPSNSAVSSSNILPPLVASIPTSQEMNIIINNPTIQSSFPSPHQQFKPQQPQQSASQTNSPVVVPTSLLDNTTTVSGAPGESVPLNSATTGATILSPSAGSGNAVSAISTTGGGSAHDTAGSVSIVTDPLMNASPSATSSPVTSSAQIIPQPATFAPPPGGAGASAASIGDPSSTVAQNTTAAANNSVANGSNNTAAGSSTTTNGTNCVVAAGSPSSTGAIGSASSIPVATVAGSSGTDPLSSEAKLLSAVSGVTAGTVAGDGEDPEKANAEDGERKRLLN</sequence>
<feature type="compositionally biased region" description="Low complexity" evidence="1">
    <location>
        <begin position="724"/>
        <end position="736"/>
    </location>
</feature>
<dbReference type="Proteomes" id="UP000075920">
    <property type="component" value="Unassembled WGS sequence"/>
</dbReference>
<feature type="region of interest" description="Disordered" evidence="1">
    <location>
        <begin position="182"/>
        <end position="221"/>
    </location>
</feature>
<feature type="compositionally biased region" description="Low complexity" evidence="1">
    <location>
        <begin position="116"/>
        <end position="147"/>
    </location>
</feature>